<evidence type="ECO:0000313" key="9">
    <source>
        <dbReference type="EMBL" id="ETO17369.1"/>
    </source>
</evidence>
<protein>
    <submittedName>
        <fullName evidence="9">ABC transporter family protein</fullName>
    </submittedName>
</protein>
<keyword evidence="4 6" id="KW-1133">Transmembrane helix</keyword>
<feature type="transmembrane region" description="Helical" evidence="6">
    <location>
        <begin position="259"/>
        <end position="285"/>
    </location>
</feature>
<feature type="transmembrane region" description="Helical" evidence="6">
    <location>
        <begin position="189"/>
        <end position="206"/>
    </location>
</feature>
<dbReference type="InterPro" id="IPR043926">
    <property type="entry name" value="ABCG_dom"/>
</dbReference>
<dbReference type="Pfam" id="PF19055">
    <property type="entry name" value="ABC2_membrane_7"/>
    <property type="match status" value="1"/>
</dbReference>
<comment type="caution">
    <text evidence="9">The sequence shown here is derived from an EMBL/GenBank/DDBJ whole genome shotgun (WGS) entry which is preliminary data.</text>
</comment>
<dbReference type="InterPro" id="IPR027417">
    <property type="entry name" value="P-loop_NTPase"/>
</dbReference>
<dbReference type="GO" id="GO:0016020">
    <property type="term" value="C:membrane"/>
    <property type="evidence" value="ECO:0007669"/>
    <property type="project" value="UniProtKB-SubCell"/>
</dbReference>
<dbReference type="PANTHER" id="PTHR48041">
    <property type="entry name" value="ABC TRANSPORTER G FAMILY MEMBER 28"/>
    <property type="match status" value="1"/>
</dbReference>
<proteinExistence type="predicted"/>
<keyword evidence="10" id="KW-1185">Reference proteome</keyword>
<evidence type="ECO:0000256" key="3">
    <source>
        <dbReference type="ARBA" id="ARBA00022692"/>
    </source>
</evidence>
<evidence type="ECO:0000256" key="6">
    <source>
        <dbReference type="SAM" id="Phobius"/>
    </source>
</evidence>
<dbReference type="InterPro" id="IPR013525">
    <property type="entry name" value="ABC2_TM"/>
</dbReference>
<evidence type="ECO:0000259" key="8">
    <source>
        <dbReference type="Pfam" id="PF19055"/>
    </source>
</evidence>
<evidence type="ECO:0000256" key="5">
    <source>
        <dbReference type="ARBA" id="ARBA00023136"/>
    </source>
</evidence>
<keyword evidence="3 6" id="KW-0812">Transmembrane</keyword>
<evidence type="ECO:0000256" key="1">
    <source>
        <dbReference type="ARBA" id="ARBA00004141"/>
    </source>
</evidence>
<dbReference type="OMA" id="CKDTIMG"/>
<accession>X6MUA4</accession>
<feature type="transmembrane region" description="Helical" evidence="6">
    <location>
        <begin position="323"/>
        <end position="343"/>
    </location>
</feature>
<organism evidence="9 10">
    <name type="scientific">Reticulomyxa filosa</name>
    <dbReference type="NCBI Taxonomy" id="46433"/>
    <lineage>
        <taxon>Eukaryota</taxon>
        <taxon>Sar</taxon>
        <taxon>Rhizaria</taxon>
        <taxon>Retaria</taxon>
        <taxon>Foraminifera</taxon>
        <taxon>Monothalamids</taxon>
        <taxon>Reticulomyxidae</taxon>
        <taxon>Reticulomyxa</taxon>
    </lineage>
</organism>
<gene>
    <name evidence="9" type="ORF">RFI_19954</name>
</gene>
<dbReference type="AlphaFoldDB" id="X6MUA4"/>
<keyword evidence="2" id="KW-0813">Transport</keyword>
<dbReference type="PANTHER" id="PTHR48041:SF139">
    <property type="entry name" value="PROTEIN SCARLET"/>
    <property type="match status" value="1"/>
</dbReference>
<feature type="domain" description="ABC transporter family G" evidence="8">
    <location>
        <begin position="66"/>
        <end position="121"/>
    </location>
</feature>
<dbReference type="Proteomes" id="UP000023152">
    <property type="component" value="Unassembled WGS sequence"/>
</dbReference>
<evidence type="ECO:0000259" key="7">
    <source>
        <dbReference type="Pfam" id="PF01061"/>
    </source>
</evidence>
<sequence length="375" mass="43286">MQGYVHWKRCYPRCFFFKPSHKNKNTTNNLQIDEPTSGLDSYTALRTLEILKGLTREGKQVIATIHQPSSEIWNLLDQLCLLADGHCVYFGPAKNVLEYFKLIGHECPQFTNPADFVVNCVQANSKYFIEQWEKYFNENKAQCGCNFDNYEKLSPQSAIHSSFSTQLSCLFTRELKILARDPRPSRVRLIQSVVFALLIGILYYNLGHDQTSLRNRFGAIFFLTVNTSLTGAISTVSTFPEQRLLFERERNNNMYSTITYVIIKSLVQIPETCIFSVIYLLICYWMVQFDSGFGEMYLSIILCVNAMGSVGLIVGVLAKNVSVAIQLFPVTFIPFMLFANYLVSLDQIPVWIRWLQWLDVFKFNKPCLFVLFLKW</sequence>
<dbReference type="SUPFAM" id="SSF52540">
    <property type="entry name" value="P-loop containing nucleoside triphosphate hydrolases"/>
    <property type="match status" value="1"/>
</dbReference>
<dbReference type="InterPro" id="IPR050352">
    <property type="entry name" value="ABCG_transporters"/>
</dbReference>
<evidence type="ECO:0000256" key="4">
    <source>
        <dbReference type="ARBA" id="ARBA00022989"/>
    </source>
</evidence>
<feature type="transmembrane region" description="Helical" evidence="6">
    <location>
        <begin position="297"/>
        <end position="317"/>
    </location>
</feature>
<dbReference type="OrthoDB" id="66620at2759"/>
<reference evidence="9 10" key="1">
    <citation type="journal article" date="2013" name="Curr. Biol.">
        <title>The Genome of the Foraminiferan Reticulomyxa filosa.</title>
        <authorList>
            <person name="Glockner G."/>
            <person name="Hulsmann N."/>
            <person name="Schleicher M."/>
            <person name="Noegel A.A."/>
            <person name="Eichinger L."/>
            <person name="Gallinger C."/>
            <person name="Pawlowski J."/>
            <person name="Sierra R."/>
            <person name="Euteneuer U."/>
            <person name="Pillet L."/>
            <person name="Moustafa A."/>
            <person name="Platzer M."/>
            <person name="Groth M."/>
            <person name="Szafranski K."/>
            <person name="Schliwa M."/>
        </authorList>
    </citation>
    <scope>NUCLEOTIDE SEQUENCE [LARGE SCALE GENOMIC DNA]</scope>
</reference>
<evidence type="ECO:0000313" key="10">
    <source>
        <dbReference type="Proteomes" id="UP000023152"/>
    </source>
</evidence>
<dbReference type="EMBL" id="ASPP01016767">
    <property type="protein sequence ID" value="ETO17369.1"/>
    <property type="molecule type" value="Genomic_DNA"/>
</dbReference>
<evidence type="ECO:0000256" key="2">
    <source>
        <dbReference type="ARBA" id="ARBA00022448"/>
    </source>
</evidence>
<name>X6MUA4_RETFI</name>
<dbReference type="Pfam" id="PF01061">
    <property type="entry name" value="ABC2_membrane"/>
    <property type="match status" value="1"/>
</dbReference>
<feature type="domain" description="ABC-2 type transporter transmembrane" evidence="7">
    <location>
        <begin position="165"/>
        <end position="361"/>
    </location>
</feature>
<dbReference type="GO" id="GO:0140359">
    <property type="term" value="F:ABC-type transporter activity"/>
    <property type="evidence" value="ECO:0007669"/>
    <property type="project" value="InterPro"/>
</dbReference>
<keyword evidence="5 6" id="KW-0472">Membrane</keyword>
<dbReference type="Gene3D" id="3.40.50.300">
    <property type="entry name" value="P-loop containing nucleotide triphosphate hydrolases"/>
    <property type="match status" value="1"/>
</dbReference>
<comment type="subcellular location">
    <subcellularLocation>
        <location evidence="1">Membrane</location>
        <topology evidence="1">Multi-pass membrane protein</topology>
    </subcellularLocation>
</comment>
<feature type="transmembrane region" description="Helical" evidence="6">
    <location>
        <begin position="218"/>
        <end position="239"/>
    </location>
</feature>